<keyword evidence="2" id="KW-1003">Cell membrane</keyword>
<protein>
    <recommendedName>
        <fullName evidence="16">Copper resistance protein CopC</fullName>
    </recommendedName>
</protein>
<evidence type="ECO:0000256" key="4">
    <source>
        <dbReference type="ARBA" id="ARBA00022723"/>
    </source>
</evidence>
<feature type="transmembrane region" description="Helical" evidence="10">
    <location>
        <begin position="277"/>
        <end position="299"/>
    </location>
</feature>
<dbReference type="InterPro" id="IPR032694">
    <property type="entry name" value="CopC/D"/>
</dbReference>
<feature type="transmembrane region" description="Helical" evidence="10">
    <location>
        <begin position="149"/>
        <end position="171"/>
    </location>
</feature>
<accession>A0ABN2RT75</accession>
<evidence type="ECO:0000256" key="8">
    <source>
        <dbReference type="ARBA" id="ARBA00023136"/>
    </source>
</evidence>
<feature type="region of interest" description="Disordered" evidence="9">
    <location>
        <begin position="566"/>
        <end position="586"/>
    </location>
</feature>
<feature type="domain" description="Copper resistance protein D" evidence="13">
    <location>
        <begin position="313"/>
        <end position="405"/>
    </location>
</feature>
<sequence length="586" mass="59028">MSLLGRAAASLVLVGTALLCGAAPAGAHAYLDHSNPADGATVARAPDTLRLFFSEHVVLSATTLQLFDAQERRVPLARLRLDSANLDDTEAPAQIVADLPDLPTGTYRLTWSTLSSDDLHRTSGVLAFGVRAAVAGGGVDEADPDPLEAVAGAVLLGGMALLLGAPLALRTLRPASPPVRRRIRRAAVLGGLLAIGAALLGPVREALAGDAAVLLAGGYAGRWVVRTAGIALLVHGIRAPGRHASLVVGAALAAAGQTLLGHAVAQSAGDPLRVPVTTVHLLAALGWTGAVAGIAIGLAGRPRQSLPAAELGAALRGFAVPAAVGLAIAVVTGVWLASDVVVSADAAVLTSYGRTLLVKLAVVAAVCGLALVNHRGLRRRGDVPRRTITAEAVAVGGVIALTALLLAGQPATEPQLADAGTPPNRGPIARQVGDLEEALSLRPNRAGPSVVLVDLFDRRRPAPGPVSGVTIQVGGTDLGGARPLGDGHWSAPAPDLPSGPTAITVTVTRPGIDPVTATYPWVVGPATPPPSAVVSRTPLTPAVRLLAATLAGVAAGFGLVALRRRARRAPAPDGSTSARDEEPALP</sequence>
<evidence type="ECO:0000256" key="7">
    <source>
        <dbReference type="ARBA" id="ARBA00023008"/>
    </source>
</evidence>
<evidence type="ECO:0000256" key="10">
    <source>
        <dbReference type="SAM" id="Phobius"/>
    </source>
</evidence>
<keyword evidence="6 10" id="KW-1133">Transmembrane helix</keyword>
<organism evidence="14 15">
    <name type="scientific">Nocardioides panacihumi</name>
    <dbReference type="NCBI Taxonomy" id="400774"/>
    <lineage>
        <taxon>Bacteria</taxon>
        <taxon>Bacillati</taxon>
        <taxon>Actinomycetota</taxon>
        <taxon>Actinomycetes</taxon>
        <taxon>Propionibacteriales</taxon>
        <taxon>Nocardioidaceae</taxon>
        <taxon>Nocardioides</taxon>
    </lineage>
</organism>
<dbReference type="SUPFAM" id="SSF81296">
    <property type="entry name" value="E set domains"/>
    <property type="match status" value="1"/>
</dbReference>
<evidence type="ECO:0008006" key="16">
    <source>
        <dbReference type="Google" id="ProtNLM"/>
    </source>
</evidence>
<keyword evidence="8 10" id="KW-0472">Membrane</keyword>
<feature type="transmembrane region" description="Helical" evidence="10">
    <location>
        <begin position="212"/>
        <end position="234"/>
    </location>
</feature>
<feature type="transmembrane region" description="Helical" evidence="10">
    <location>
        <begin position="542"/>
        <end position="562"/>
    </location>
</feature>
<dbReference type="InterPro" id="IPR014756">
    <property type="entry name" value="Ig_E-set"/>
</dbReference>
<evidence type="ECO:0000259" key="13">
    <source>
        <dbReference type="Pfam" id="PF05425"/>
    </source>
</evidence>
<keyword evidence="5 11" id="KW-0732">Signal</keyword>
<comment type="subcellular location">
    <subcellularLocation>
        <location evidence="1">Cell membrane</location>
        <topology evidence="1">Multi-pass membrane protein</topology>
    </subcellularLocation>
</comment>
<gene>
    <name evidence="14" type="ORF">GCM10009798_39690</name>
</gene>
<evidence type="ECO:0000256" key="5">
    <source>
        <dbReference type="ARBA" id="ARBA00022729"/>
    </source>
</evidence>
<evidence type="ECO:0000256" key="9">
    <source>
        <dbReference type="SAM" id="MobiDB-lite"/>
    </source>
</evidence>
<dbReference type="InterPro" id="IPR007348">
    <property type="entry name" value="CopC_dom"/>
</dbReference>
<dbReference type="Proteomes" id="UP001500571">
    <property type="component" value="Unassembled WGS sequence"/>
</dbReference>
<dbReference type="EMBL" id="BAAAPB010000005">
    <property type="protein sequence ID" value="GAA1974510.1"/>
    <property type="molecule type" value="Genomic_DNA"/>
</dbReference>
<dbReference type="Gene3D" id="2.60.40.1220">
    <property type="match status" value="1"/>
</dbReference>
<feature type="transmembrane region" description="Helical" evidence="10">
    <location>
        <begin position="311"/>
        <end position="336"/>
    </location>
</feature>
<evidence type="ECO:0000313" key="14">
    <source>
        <dbReference type="EMBL" id="GAA1974510.1"/>
    </source>
</evidence>
<evidence type="ECO:0000313" key="15">
    <source>
        <dbReference type="Proteomes" id="UP001500571"/>
    </source>
</evidence>
<evidence type="ECO:0000259" key="12">
    <source>
        <dbReference type="Pfam" id="PF04234"/>
    </source>
</evidence>
<dbReference type="PANTHER" id="PTHR34820:SF4">
    <property type="entry name" value="INNER MEMBRANE PROTEIN YEBZ"/>
    <property type="match status" value="1"/>
</dbReference>
<keyword evidence="7" id="KW-0186">Copper</keyword>
<evidence type="ECO:0000256" key="6">
    <source>
        <dbReference type="ARBA" id="ARBA00022989"/>
    </source>
</evidence>
<feature type="transmembrane region" description="Helical" evidence="10">
    <location>
        <begin position="183"/>
        <end position="200"/>
    </location>
</feature>
<comment type="caution">
    <text evidence="14">The sequence shown here is derived from an EMBL/GenBank/DDBJ whole genome shotgun (WGS) entry which is preliminary data.</text>
</comment>
<evidence type="ECO:0000256" key="2">
    <source>
        <dbReference type="ARBA" id="ARBA00022475"/>
    </source>
</evidence>
<feature type="domain" description="CopC" evidence="12">
    <location>
        <begin position="28"/>
        <end position="130"/>
    </location>
</feature>
<dbReference type="Pfam" id="PF04234">
    <property type="entry name" value="CopC"/>
    <property type="match status" value="1"/>
</dbReference>
<dbReference type="Pfam" id="PF05425">
    <property type="entry name" value="CopD"/>
    <property type="match status" value="1"/>
</dbReference>
<dbReference type="InterPro" id="IPR008457">
    <property type="entry name" value="Cu-R_CopD_dom"/>
</dbReference>
<feature type="transmembrane region" description="Helical" evidence="10">
    <location>
        <begin position="246"/>
        <end position="265"/>
    </location>
</feature>
<evidence type="ECO:0000256" key="11">
    <source>
        <dbReference type="SAM" id="SignalP"/>
    </source>
</evidence>
<name>A0ABN2RT75_9ACTN</name>
<dbReference type="PANTHER" id="PTHR34820">
    <property type="entry name" value="INNER MEMBRANE PROTEIN YEBZ"/>
    <property type="match status" value="1"/>
</dbReference>
<proteinExistence type="predicted"/>
<feature type="signal peptide" evidence="11">
    <location>
        <begin position="1"/>
        <end position="29"/>
    </location>
</feature>
<dbReference type="InterPro" id="IPR014755">
    <property type="entry name" value="Cu-Rt/internalin_Ig-like"/>
</dbReference>
<keyword evidence="3 10" id="KW-0812">Transmembrane</keyword>
<keyword evidence="15" id="KW-1185">Reference proteome</keyword>
<keyword evidence="4" id="KW-0479">Metal-binding</keyword>
<reference evidence="14 15" key="1">
    <citation type="journal article" date="2019" name="Int. J. Syst. Evol. Microbiol.">
        <title>The Global Catalogue of Microorganisms (GCM) 10K type strain sequencing project: providing services to taxonomists for standard genome sequencing and annotation.</title>
        <authorList>
            <consortium name="The Broad Institute Genomics Platform"/>
            <consortium name="The Broad Institute Genome Sequencing Center for Infectious Disease"/>
            <person name="Wu L."/>
            <person name="Ma J."/>
        </authorList>
    </citation>
    <scope>NUCLEOTIDE SEQUENCE [LARGE SCALE GENOMIC DNA]</scope>
    <source>
        <strain evidence="14 15">JCM 15309</strain>
    </source>
</reference>
<feature type="transmembrane region" description="Helical" evidence="10">
    <location>
        <begin position="356"/>
        <end position="376"/>
    </location>
</feature>
<feature type="transmembrane region" description="Helical" evidence="10">
    <location>
        <begin position="388"/>
        <end position="407"/>
    </location>
</feature>
<evidence type="ECO:0000256" key="3">
    <source>
        <dbReference type="ARBA" id="ARBA00022692"/>
    </source>
</evidence>
<feature type="chain" id="PRO_5045233419" description="Copper resistance protein CopC" evidence="11">
    <location>
        <begin position="30"/>
        <end position="586"/>
    </location>
</feature>
<evidence type="ECO:0000256" key="1">
    <source>
        <dbReference type="ARBA" id="ARBA00004651"/>
    </source>
</evidence>